<dbReference type="Proteomes" id="UP001174936">
    <property type="component" value="Unassembled WGS sequence"/>
</dbReference>
<feature type="region of interest" description="Disordered" evidence="1">
    <location>
        <begin position="127"/>
        <end position="147"/>
    </location>
</feature>
<reference evidence="2" key="1">
    <citation type="submission" date="2023-06" db="EMBL/GenBank/DDBJ databases">
        <title>Genome-scale phylogeny and comparative genomics of the fungal order Sordariales.</title>
        <authorList>
            <consortium name="Lawrence Berkeley National Laboratory"/>
            <person name="Hensen N."/>
            <person name="Bonometti L."/>
            <person name="Westerberg I."/>
            <person name="Brannstrom I.O."/>
            <person name="Guillou S."/>
            <person name="Cros-Aarteil S."/>
            <person name="Calhoun S."/>
            <person name="Haridas S."/>
            <person name="Kuo A."/>
            <person name="Mondo S."/>
            <person name="Pangilinan J."/>
            <person name="Riley R."/>
            <person name="Labutti K."/>
            <person name="Andreopoulos B."/>
            <person name="Lipzen A."/>
            <person name="Chen C."/>
            <person name="Yanf M."/>
            <person name="Daum C."/>
            <person name="Ng V."/>
            <person name="Clum A."/>
            <person name="Steindorff A."/>
            <person name="Ohm R."/>
            <person name="Martin F."/>
            <person name="Silar P."/>
            <person name="Natvig D."/>
            <person name="Lalanne C."/>
            <person name="Gautier V."/>
            <person name="Ament-Velasquez S.L."/>
            <person name="Kruys A."/>
            <person name="Hutchinson M.I."/>
            <person name="Powell A.J."/>
            <person name="Barry K."/>
            <person name="Miller A.N."/>
            <person name="Grigoriev I.V."/>
            <person name="Debuchy R."/>
            <person name="Gladieux P."/>
            <person name="Thoren M.H."/>
            <person name="Johannesson H."/>
        </authorList>
    </citation>
    <scope>NUCLEOTIDE SEQUENCE</scope>
    <source>
        <strain evidence="2">SMH2532-1</strain>
    </source>
</reference>
<name>A0AA39Y5R4_9PEZI</name>
<evidence type="ECO:0000256" key="1">
    <source>
        <dbReference type="SAM" id="MobiDB-lite"/>
    </source>
</evidence>
<evidence type="ECO:0000313" key="3">
    <source>
        <dbReference type="Proteomes" id="UP001174936"/>
    </source>
</evidence>
<dbReference type="AlphaFoldDB" id="A0AA39Y5R4"/>
<accession>A0AA39Y5R4</accession>
<evidence type="ECO:0000313" key="2">
    <source>
        <dbReference type="EMBL" id="KAK0645910.1"/>
    </source>
</evidence>
<proteinExistence type="predicted"/>
<comment type="caution">
    <text evidence="2">The sequence shown here is derived from an EMBL/GenBank/DDBJ whole genome shotgun (WGS) entry which is preliminary data.</text>
</comment>
<sequence>MAHPLFVATDADHNTIQQHEIGPIPDHSRLGGVWECPSSRPKNSCSPRCNKLFQHDHCHHLSYPDVRSILSPTPTYILKRLTGNCACQSCTSTVTETVTLTVGGLARRQTASSAVLSSSSLSLLSSSLSPSSTPSSSSSSSSSSASSGTSCVATVTATATPSSTRCTTTVTTTVTNPPTPTPTGPCKGAKCGNYTTYPCAGPLGNCACGIDSNGNSFCFQNNECRYEINCDPGECPPGYRCLVGSCCGVPKCVKEEPANTCMNTSGAKFLFASGSAEGGNVKSGVHCSNSDQSSYLKGRKAK</sequence>
<organism evidence="2 3">
    <name type="scientific">Cercophora newfieldiana</name>
    <dbReference type="NCBI Taxonomy" id="92897"/>
    <lineage>
        <taxon>Eukaryota</taxon>
        <taxon>Fungi</taxon>
        <taxon>Dikarya</taxon>
        <taxon>Ascomycota</taxon>
        <taxon>Pezizomycotina</taxon>
        <taxon>Sordariomycetes</taxon>
        <taxon>Sordariomycetidae</taxon>
        <taxon>Sordariales</taxon>
        <taxon>Lasiosphaeriaceae</taxon>
        <taxon>Cercophora</taxon>
    </lineage>
</organism>
<protein>
    <submittedName>
        <fullName evidence="2">Uncharacterized protein</fullName>
    </submittedName>
</protein>
<dbReference type="EMBL" id="JAULSV010000004">
    <property type="protein sequence ID" value="KAK0645910.1"/>
    <property type="molecule type" value="Genomic_DNA"/>
</dbReference>
<keyword evidence="3" id="KW-1185">Reference proteome</keyword>
<gene>
    <name evidence="2" type="ORF">B0T16DRAFT_149178</name>
</gene>